<evidence type="ECO:0000313" key="1">
    <source>
        <dbReference type="EMBL" id="SVE34408.1"/>
    </source>
</evidence>
<feature type="non-terminal residue" evidence="1">
    <location>
        <position position="96"/>
    </location>
</feature>
<protein>
    <submittedName>
        <fullName evidence="1">Uncharacterized protein</fullName>
    </submittedName>
</protein>
<gene>
    <name evidence="1" type="ORF">METZ01_LOCUS487262</name>
</gene>
<sequence>MIVIDFDSSEGEFTIDSEENVSSLLMSLEATLLRDVWEGDISDTSDGGISIAFHVVIEHFNMVMGFLRSASSEGIQLTDEARGAISFIRDLLEVEA</sequence>
<name>A0A383CS23_9ZZZZ</name>
<organism evidence="1">
    <name type="scientific">marine metagenome</name>
    <dbReference type="NCBI Taxonomy" id="408172"/>
    <lineage>
        <taxon>unclassified sequences</taxon>
        <taxon>metagenomes</taxon>
        <taxon>ecological metagenomes</taxon>
    </lineage>
</organism>
<reference evidence="1" key="1">
    <citation type="submission" date="2018-05" db="EMBL/GenBank/DDBJ databases">
        <authorList>
            <person name="Lanie J.A."/>
            <person name="Ng W.-L."/>
            <person name="Kazmierczak K.M."/>
            <person name="Andrzejewski T.M."/>
            <person name="Davidsen T.M."/>
            <person name="Wayne K.J."/>
            <person name="Tettelin H."/>
            <person name="Glass J.I."/>
            <person name="Rusch D."/>
            <person name="Podicherti R."/>
            <person name="Tsui H.-C.T."/>
            <person name="Winkler M.E."/>
        </authorList>
    </citation>
    <scope>NUCLEOTIDE SEQUENCE</scope>
</reference>
<proteinExistence type="predicted"/>
<accession>A0A383CS23</accession>
<dbReference type="AlphaFoldDB" id="A0A383CS23"/>
<dbReference type="EMBL" id="UINC01210780">
    <property type="protein sequence ID" value="SVE34408.1"/>
    <property type="molecule type" value="Genomic_DNA"/>
</dbReference>